<comment type="subcellular location">
    <subcellularLocation>
        <location evidence="1">Nucleus membrane</location>
        <topology evidence="1">Multi-pass membrane protein</topology>
    </subcellularLocation>
    <subcellularLocation>
        <location evidence="2">Nucleus</location>
        <location evidence="2">Nuclear pore complex</location>
    </subcellularLocation>
</comment>
<evidence type="ECO:0000256" key="9">
    <source>
        <dbReference type="ARBA" id="ARBA00023010"/>
    </source>
</evidence>
<reference evidence="14" key="2">
    <citation type="submission" date="2022-10" db="EMBL/GenBank/DDBJ databases">
        <authorList>
            <consortium name="ENA_rothamsted_submissions"/>
            <consortium name="culmorum"/>
            <person name="King R."/>
        </authorList>
    </citation>
    <scope>NUCLEOTIDE SEQUENCE</scope>
</reference>
<feature type="transmembrane region" description="Helical" evidence="13">
    <location>
        <begin position="12"/>
        <end position="34"/>
    </location>
</feature>
<dbReference type="AlphaFoldDB" id="A0A9N9WAM6"/>
<keyword evidence="9" id="KW-0811">Translocation</keyword>
<evidence type="ECO:0000256" key="2">
    <source>
        <dbReference type="ARBA" id="ARBA00004567"/>
    </source>
</evidence>
<evidence type="ECO:0000256" key="12">
    <source>
        <dbReference type="ARBA" id="ARBA00023242"/>
    </source>
</evidence>
<evidence type="ECO:0000256" key="1">
    <source>
        <dbReference type="ARBA" id="ARBA00004232"/>
    </source>
</evidence>
<evidence type="ECO:0000256" key="11">
    <source>
        <dbReference type="ARBA" id="ARBA00023136"/>
    </source>
</evidence>
<accession>A0A9N9WAM6</accession>
<dbReference type="EMBL" id="OU893348">
    <property type="protein sequence ID" value="CAG9787227.1"/>
    <property type="molecule type" value="Genomic_DNA"/>
</dbReference>
<keyword evidence="10" id="KW-0906">Nuclear pore complex</keyword>
<dbReference type="GO" id="GO:0051028">
    <property type="term" value="P:mRNA transport"/>
    <property type="evidence" value="ECO:0007669"/>
    <property type="project" value="UniProtKB-KW"/>
</dbReference>
<dbReference type="GO" id="GO:0030674">
    <property type="term" value="F:protein-macromolecule adaptor activity"/>
    <property type="evidence" value="ECO:0007669"/>
    <property type="project" value="TreeGrafter"/>
</dbReference>
<keyword evidence="4" id="KW-0813">Transport</keyword>
<evidence type="ECO:0000256" key="8">
    <source>
        <dbReference type="ARBA" id="ARBA00022989"/>
    </source>
</evidence>
<dbReference type="GO" id="GO:0006999">
    <property type="term" value="P:nuclear pore organization"/>
    <property type="evidence" value="ECO:0007669"/>
    <property type="project" value="TreeGrafter"/>
</dbReference>
<organism evidence="14 15">
    <name type="scientific">Diatraea saccharalis</name>
    <name type="common">sugarcane borer</name>
    <dbReference type="NCBI Taxonomy" id="40085"/>
    <lineage>
        <taxon>Eukaryota</taxon>
        <taxon>Metazoa</taxon>
        <taxon>Ecdysozoa</taxon>
        <taxon>Arthropoda</taxon>
        <taxon>Hexapoda</taxon>
        <taxon>Insecta</taxon>
        <taxon>Pterygota</taxon>
        <taxon>Neoptera</taxon>
        <taxon>Endopterygota</taxon>
        <taxon>Lepidoptera</taxon>
        <taxon>Glossata</taxon>
        <taxon>Ditrysia</taxon>
        <taxon>Pyraloidea</taxon>
        <taxon>Crambidae</taxon>
        <taxon>Crambinae</taxon>
        <taxon>Diatraea</taxon>
    </lineage>
</organism>
<feature type="transmembrane region" description="Helical" evidence="13">
    <location>
        <begin position="238"/>
        <end position="259"/>
    </location>
</feature>
<dbReference type="PANTHER" id="PTHR13269:SF6">
    <property type="entry name" value="NUCLEOPORIN NDC1"/>
    <property type="match status" value="1"/>
</dbReference>
<keyword evidence="15" id="KW-1185">Reference proteome</keyword>
<dbReference type="PANTHER" id="PTHR13269">
    <property type="entry name" value="NUCLEOPORIN NDC1"/>
    <property type="match status" value="1"/>
</dbReference>
<evidence type="ECO:0008006" key="16">
    <source>
        <dbReference type="Google" id="ProtNLM"/>
    </source>
</evidence>
<feature type="transmembrane region" description="Helical" evidence="13">
    <location>
        <begin position="158"/>
        <end position="178"/>
    </location>
</feature>
<keyword evidence="12" id="KW-0539">Nucleus</keyword>
<keyword evidence="8 13" id="KW-1133">Transmembrane helix</keyword>
<evidence type="ECO:0000256" key="13">
    <source>
        <dbReference type="SAM" id="Phobius"/>
    </source>
</evidence>
<evidence type="ECO:0000256" key="6">
    <source>
        <dbReference type="ARBA" id="ARBA00022816"/>
    </source>
</evidence>
<evidence type="ECO:0000313" key="15">
    <source>
        <dbReference type="Proteomes" id="UP001153714"/>
    </source>
</evidence>
<evidence type="ECO:0000256" key="7">
    <source>
        <dbReference type="ARBA" id="ARBA00022927"/>
    </source>
</evidence>
<dbReference type="InterPro" id="IPR019049">
    <property type="entry name" value="Nucleoporin_prot_Ndc1/Nup"/>
</dbReference>
<name>A0A9N9WAM6_9NEOP</name>
<dbReference type="GO" id="GO:0015031">
    <property type="term" value="P:protein transport"/>
    <property type="evidence" value="ECO:0007669"/>
    <property type="project" value="UniProtKB-KW"/>
</dbReference>
<dbReference type="Proteomes" id="UP001153714">
    <property type="component" value="Chromosome 17"/>
</dbReference>
<dbReference type="OrthoDB" id="67850at2759"/>
<keyword evidence="7" id="KW-0653">Protein transport</keyword>
<evidence type="ECO:0000256" key="5">
    <source>
        <dbReference type="ARBA" id="ARBA00022692"/>
    </source>
</evidence>
<sequence length="560" mass="64570">MEPKSEIFSQRLIVAVLWNICLQTLLAVVLVLVIQVDLLHPWTWVTSTIQDILGWKMVLNIILLALVSFFQAYVYGNYYMMPLPKYFTRFSMFINMFSVQNIIFSILYALSGYFTMSLYSSLAKSTFNVLKKQCEHYEGQCLVEQSLFLQFGGMWMGLYYFLNVHIFGTAILMFPHIYQDKFQQIKLAISNIFSIGFKSSIAPVLYFSIFYFLWGSKPRNVVSDVYSLYLEDPPLDNLLNLISSGIWIGLWFYTSLFFVSIYTMRTIFNIVLTEPMKFPIESDSSLTLYNALAQRSQFNGYLGAQDLRIMAMTDPLRRQLIFTLSQPGGHPRNWNNLLDNCLSLLKCFIKELDNINGDGKTTENEIKNNILNVTPYVRMYSSNLRNMAQSPELLELKDHNKNKIEDTFTDVAKEEFYVFLNKICQKPGINYFFGELADTRLKYLLMQAQPVMWTCEGLAFIAAASLKEDNYGIVQTDLPIILSTLVNLKQSIDKLTKPGLIHRKHILNDIVAIKIKTALISAVKRSIYKIVITFSKYIHEIPLDTDLQIAIQSFLLCKEA</sequence>
<dbReference type="Pfam" id="PF09531">
    <property type="entry name" value="Ndc1_Nup"/>
    <property type="match status" value="1"/>
</dbReference>
<feature type="transmembrane region" description="Helical" evidence="13">
    <location>
        <begin position="190"/>
        <end position="214"/>
    </location>
</feature>
<comment type="similarity">
    <text evidence="3">Belongs to the NDC1 family.</text>
</comment>
<keyword evidence="6" id="KW-0509">mRNA transport</keyword>
<reference evidence="14" key="1">
    <citation type="submission" date="2021-12" db="EMBL/GenBank/DDBJ databases">
        <authorList>
            <person name="King R."/>
        </authorList>
    </citation>
    <scope>NUCLEOTIDE SEQUENCE</scope>
</reference>
<gene>
    <name evidence="14" type="ORF">DIATSA_LOCUS5122</name>
</gene>
<dbReference type="GO" id="GO:0070762">
    <property type="term" value="C:nuclear pore transmembrane ring"/>
    <property type="evidence" value="ECO:0007669"/>
    <property type="project" value="TreeGrafter"/>
</dbReference>
<evidence type="ECO:0000256" key="10">
    <source>
        <dbReference type="ARBA" id="ARBA00023132"/>
    </source>
</evidence>
<keyword evidence="11 13" id="KW-0472">Membrane</keyword>
<evidence type="ECO:0000256" key="3">
    <source>
        <dbReference type="ARBA" id="ARBA00005760"/>
    </source>
</evidence>
<evidence type="ECO:0000313" key="14">
    <source>
        <dbReference type="EMBL" id="CAG9787227.1"/>
    </source>
</evidence>
<protein>
    <recommendedName>
        <fullName evidence="16">Nucleoporin Ndc1</fullName>
    </recommendedName>
</protein>
<feature type="transmembrane region" description="Helical" evidence="13">
    <location>
        <begin position="86"/>
        <end position="110"/>
    </location>
</feature>
<proteinExistence type="inferred from homology"/>
<evidence type="ECO:0000256" key="4">
    <source>
        <dbReference type="ARBA" id="ARBA00022448"/>
    </source>
</evidence>
<keyword evidence="5 13" id="KW-0812">Transmembrane</keyword>
<dbReference type="GO" id="GO:0031965">
    <property type="term" value="C:nuclear membrane"/>
    <property type="evidence" value="ECO:0007669"/>
    <property type="project" value="UniProtKB-SubCell"/>
</dbReference>
<feature type="transmembrane region" description="Helical" evidence="13">
    <location>
        <begin position="54"/>
        <end position="74"/>
    </location>
</feature>